<evidence type="ECO:0000313" key="3">
    <source>
        <dbReference type="EMBL" id="WEW61252.1"/>
    </source>
</evidence>
<reference evidence="3" key="1">
    <citation type="submission" date="2023-03" db="EMBL/GenBank/DDBJ databases">
        <title>Emydomyces testavorans Genome Sequence.</title>
        <authorList>
            <person name="Hoyer L."/>
        </authorList>
    </citation>
    <scope>NUCLEOTIDE SEQUENCE</scope>
    <source>
        <strain evidence="3">16-2883</strain>
    </source>
</reference>
<evidence type="ECO:0000256" key="2">
    <source>
        <dbReference type="SAM" id="Phobius"/>
    </source>
</evidence>
<protein>
    <submittedName>
        <fullName evidence="3">Uncharacterized protein</fullName>
    </submittedName>
</protein>
<feature type="region of interest" description="Disordered" evidence="1">
    <location>
        <begin position="1"/>
        <end position="22"/>
    </location>
</feature>
<evidence type="ECO:0000313" key="4">
    <source>
        <dbReference type="Proteomes" id="UP001219355"/>
    </source>
</evidence>
<keyword evidence="4" id="KW-1185">Reference proteome</keyword>
<sequence>MGGHYEGNRGAGTLRPGDARHPPYTPVSLVQELCIMFGFIGFSIITMAVYWFFWQAVQRRNAAKEADRLEAIAARTRARAAAEKQHVRDLNGSRDDSLEWRNKSNASTGGSLCDGSRRLARNGTSANGLGFGDLEEDLVV</sequence>
<dbReference type="AlphaFoldDB" id="A0AAF0DP04"/>
<dbReference type="EMBL" id="CP120630">
    <property type="protein sequence ID" value="WEW61252.1"/>
    <property type="molecule type" value="Genomic_DNA"/>
</dbReference>
<feature type="region of interest" description="Disordered" evidence="1">
    <location>
        <begin position="83"/>
        <end position="113"/>
    </location>
</feature>
<feature type="compositionally biased region" description="Basic and acidic residues" evidence="1">
    <location>
        <begin position="83"/>
        <end position="102"/>
    </location>
</feature>
<keyword evidence="2" id="KW-0812">Transmembrane</keyword>
<organism evidence="3 4">
    <name type="scientific">Emydomyces testavorans</name>
    <dbReference type="NCBI Taxonomy" id="2070801"/>
    <lineage>
        <taxon>Eukaryota</taxon>
        <taxon>Fungi</taxon>
        <taxon>Dikarya</taxon>
        <taxon>Ascomycota</taxon>
        <taxon>Pezizomycotina</taxon>
        <taxon>Eurotiomycetes</taxon>
        <taxon>Eurotiomycetidae</taxon>
        <taxon>Onygenales</taxon>
        <taxon>Nannizziopsiaceae</taxon>
        <taxon>Emydomyces</taxon>
    </lineage>
</organism>
<feature type="transmembrane region" description="Helical" evidence="2">
    <location>
        <begin position="35"/>
        <end position="54"/>
    </location>
</feature>
<proteinExistence type="predicted"/>
<gene>
    <name evidence="3" type="ORF">PRK78_006742</name>
</gene>
<evidence type="ECO:0000256" key="1">
    <source>
        <dbReference type="SAM" id="MobiDB-lite"/>
    </source>
</evidence>
<name>A0AAF0DP04_9EURO</name>
<keyword evidence="2" id="KW-1133">Transmembrane helix</keyword>
<accession>A0AAF0DP04</accession>
<dbReference type="Proteomes" id="UP001219355">
    <property type="component" value="Chromosome 4"/>
</dbReference>
<keyword evidence="2" id="KW-0472">Membrane</keyword>